<protein>
    <submittedName>
        <fullName evidence="2">Uncharacterized protein</fullName>
    </submittedName>
</protein>
<dbReference type="Proteomes" id="UP000324222">
    <property type="component" value="Unassembled WGS sequence"/>
</dbReference>
<sequence length="174" mass="18818">MCDGATIDSRLVLIEASSVPLLGLHSTQEAEPPGRKGGGVRLLLPVWFHEVQFRVRSENVLSRVFCKSIELQWSCGELGIRMHRDICVLSSAMATTYHSYMPPLPKTPNSPKAPKLIGGLTGRRRPCAAGGGRCGRHAPPPGRVSLQPLRKGPGGDGHSPVVQLFILYHVGQVQ</sequence>
<accession>A0A5B7FDC3</accession>
<reference evidence="2 3" key="1">
    <citation type="submission" date="2019-05" db="EMBL/GenBank/DDBJ databases">
        <title>Another draft genome of Portunus trituberculatus and its Hox gene families provides insights of decapod evolution.</title>
        <authorList>
            <person name="Jeong J.-H."/>
            <person name="Song I."/>
            <person name="Kim S."/>
            <person name="Choi T."/>
            <person name="Kim D."/>
            <person name="Ryu S."/>
            <person name="Kim W."/>
        </authorList>
    </citation>
    <scope>NUCLEOTIDE SEQUENCE [LARGE SCALE GENOMIC DNA]</scope>
    <source>
        <tissue evidence="2">Muscle</tissue>
    </source>
</reference>
<evidence type="ECO:0000313" key="2">
    <source>
        <dbReference type="EMBL" id="MPC43269.1"/>
    </source>
</evidence>
<proteinExistence type="predicted"/>
<keyword evidence="3" id="KW-1185">Reference proteome</keyword>
<comment type="caution">
    <text evidence="2">The sequence shown here is derived from an EMBL/GenBank/DDBJ whole genome shotgun (WGS) entry which is preliminary data.</text>
</comment>
<feature type="region of interest" description="Disordered" evidence="1">
    <location>
        <begin position="125"/>
        <end position="156"/>
    </location>
</feature>
<dbReference type="EMBL" id="VSRR010005754">
    <property type="protein sequence ID" value="MPC43269.1"/>
    <property type="molecule type" value="Genomic_DNA"/>
</dbReference>
<evidence type="ECO:0000256" key="1">
    <source>
        <dbReference type="SAM" id="MobiDB-lite"/>
    </source>
</evidence>
<name>A0A5B7FDC3_PORTR</name>
<organism evidence="2 3">
    <name type="scientific">Portunus trituberculatus</name>
    <name type="common">Swimming crab</name>
    <name type="synonym">Neptunus trituberculatus</name>
    <dbReference type="NCBI Taxonomy" id="210409"/>
    <lineage>
        <taxon>Eukaryota</taxon>
        <taxon>Metazoa</taxon>
        <taxon>Ecdysozoa</taxon>
        <taxon>Arthropoda</taxon>
        <taxon>Crustacea</taxon>
        <taxon>Multicrustacea</taxon>
        <taxon>Malacostraca</taxon>
        <taxon>Eumalacostraca</taxon>
        <taxon>Eucarida</taxon>
        <taxon>Decapoda</taxon>
        <taxon>Pleocyemata</taxon>
        <taxon>Brachyura</taxon>
        <taxon>Eubrachyura</taxon>
        <taxon>Portunoidea</taxon>
        <taxon>Portunidae</taxon>
        <taxon>Portuninae</taxon>
        <taxon>Portunus</taxon>
    </lineage>
</organism>
<evidence type="ECO:0000313" key="3">
    <source>
        <dbReference type="Proteomes" id="UP000324222"/>
    </source>
</evidence>
<gene>
    <name evidence="2" type="ORF">E2C01_036912</name>
</gene>
<dbReference type="AlphaFoldDB" id="A0A5B7FDC3"/>